<proteinExistence type="predicted"/>
<dbReference type="Proteomes" id="UP001331761">
    <property type="component" value="Unassembled WGS sequence"/>
</dbReference>
<feature type="region of interest" description="Disordered" evidence="1">
    <location>
        <begin position="74"/>
        <end position="125"/>
    </location>
</feature>
<reference evidence="2 3" key="1">
    <citation type="submission" date="2019-10" db="EMBL/GenBank/DDBJ databases">
        <title>Assembly and Annotation for the nematode Trichostrongylus colubriformis.</title>
        <authorList>
            <person name="Martin J."/>
        </authorList>
    </citation>
    <scope>NUCLEOTIDE SEQUENCE [LARGE SCALE GENOMIC DNA]</scope>
    <source>
        <strain evidence="2">G859</strain>
        <tissue evidence="2">Whole worm</tissue>
    </source>
</reference>
<sequence>MEGDRTSPKPRVLGSSRSNIPRLTPGRAVPTVSATVQAARSLKRKSIGLSNNSSGMAAKKLAISNSSTRLYSVTKPLPDSMRTGRATMAVPGQPRYLRPTAASARPSVRTTSTHSSTSNLSSAIS</sequence>
<feature type="compositionally biased region" description="Low complexity" evidence="1">
    <location>
        <begin position="107"/>
        <end position="125"/>
    </location>
</feature>
<evidence type="ECO:0000313" key="2">
    <source>
        <dbReference type="EMBL" id="KAK5966284.1"/>
    </source>
</evidence>
<gene>
    <name evidence="2" type="ORF">GCK32_001588</name>
</gene>
<protein>
    <submittedName>
        <fullName evidence="2">Uncharacterized protein</fullName>
    </submittedName>
</protein>
<name>A0AAN8I9W0_TRICO</name>
<feature type="region of interest" description="Disordered" evidence="1">
    <location>
        <begin position="1"/>
        <end position="27"/>
    </location>
</feature>
<evidence type="ECO:0000256" key="1">
    <source>
        <dbReference type="SAM" id="MobiDB-lite"/>
    </source>
</evidence>
<dbReference type="EMBL" id="WIXE01023657">
    <property type="protein sequence ID" value="KAK5966284.1"/>
    <property type="molecule type" value="Genomic_DNA"/>
</dbReference>
<accession>A0AAN8I9W0</accession>
<dbReference type="AlphaFoldDB" id="A0AAN8I9W0"/>
<comment type="caution">
    <text evidence="2">The sequence shown here is derived from an EMBL/GenBank/DDBJ whole genome shotgun (WGS) entry which is preliminary data.</text>
</comment>
<evidence type="ECO:0000313" key="3">
    <source>
        <dbReference type="Proteomes" id="UP001331761"/>
    </source>
</evidence>
<organism evidence="2 3">
    <name type="scientific">Trichostrongylus colubriformis</name>
    <name type="common">Black scour worm</name>
    <dbReference type="NCBI Taxonomy" id="6319"/>
    <lineage>
        <taxon>Eukaryota</taxon>
        <taxon>Metazoa</taxon>
        <taxon>Ecdysozoa</taxon>
        <taxon>Nematoda</taxon>
        <taxon>Chromadorea</taxon>
        <taxon>Rhabditida</taxon>
        <taxon>Rhabditina</taxon>
        <taxon>Rhabditomorpha</taxon>
        <taxon>Strongyloidea</taxon>
        <taxon>Trichostrongylidae</taxon>
        <taxon>Trichostrongylus</taxon>
    </lineage>
</organism>
<keyword evidence="3" id="KW-1185">Reference proteome</keyword>